<keyword evidence="3" id="KW-1133">Transmembrane helix</keyword>
<dbReference type="NCBIfam" id="TIGR00350">
    <property type="entry name" value="lytR_cpsA_psr"/>
    <property type="match status" value="1"/>
</dbReference>
<feature type="signal peptide" evidence="4">
    <location>
        <begin position="1"/>
        <end position="28"/>
    </location>
</feature>
<sequence>MKNNMKNLIILIMILTMVMGLSSNMTYAQQNNGDTEETVQTVEEENEPDTDENEEEEVEPAKGFVSVRYVDESGSNISEITVKELGLGKHYIESKTIAGYELISPITQSVTLEEAGQQKEIVFQYKKQQPEPQPAPAPDPVDETDTEENQPEPEPEPEAAVEGITMVAQPYKTTYRIGEEINLDGLVIYRELSNGEEEEVPLEELTVTGFNSEEAQEDQLVTISYNGYTAEFTVTIEEGESRGFFARVLPMVLAIIVIALLAVGTVVLVKRNKNKKTEKQDKPKDKITKAQKRKRIIIITAIVLALLLVVGYVTALYLLGRMEREKIPQDDDSLGIEKGTGVKGITNIAIFGIDSEDGMKGRSDSIMILTLDEKNDKIKITSIARDSYVDIPGRKMDKINHAYAFGGPELAIKTINQNFGLDIRHFVSVNFTSMPAIIDAVGGVEVKITDREAREVPGINSGGTHLLNGQQALRFSRIRKIDSDFERSRRQRDVMESVIKAAFKTPVTSYPGMLNKVLPHLTTNLTSNQILSMGGRAVMNNISTIEQVQFPPASIAKGQIVNGVWYYVFDLNEGSKKLSEYIFQDIPIN</sequence>
<dbReference type="InterPro" id="IPR050922">
    <property type="entry name" value="LytR/CpsA/Psr_CW_biosynth"/>
</dbReference>
<dbReference type="Gene3D" id="3.10.20.320">
    <property type="entry name" value="Putative peptidoglycan bound protein (lpxtg motif)"/>
    <property type="match status" value="1"/>
</dbReference>
<gene>
    <name evidence="7" type="ORF">HYG86_14130</name>
</gene>
<evidence type="ECO:0000256" key="3">
    <source>
        <dbReference type="SAM" id="Phobius"/>
    </source>
</evidence>
<dbReference type="RefSeq" id="WP_213166226.1">
    <property type="nucleotide sequence ID" value="NZ_CP058559.1"/>
</dbReference>
<feature type="chain" id="PRO_5039434425" evidence="4">
    <location>
        <begin position="29"/>
        <end position="589"/>
    </location>
</feature>
<dbReference type="Pfam" id="PF07523">
    <property type="entry name" value="Big_3"/>
    <property type="match status" value="1"/>
</dbReference>
<feature type="domain" description="Ig-like" evidence="6">
    <location>
        <begin position="169"/>
        <end position="235"/>
    </location>
</feature>
<feature type="compositionally biased region" description="Acidic residues" evidence="2">
    <location>
        <begin position="140"/>
        <end position="159"/>
    </location>
</feature>
<dbReference type="EMBL" id="CP058559">
    <property type="protein sequence ID" value="QNO15822.1"/>
    <property type="molecule type" value="Genomic_DNA"/>
</dbReference>
<dbReference type="Gene3D" id="3.40.630.190">
    <property type="entry name" value="LCP protein"/>
    <property type="match status" value="1"/>
</dbReference>
<evidence type="ECO:0000313" key="7">
    <source>
        <dbReference type="EMBL" id="QNO15822.1"/>
    </source>
</evidence>
<keyword evidence="3" id="KW-0472">Membrane</keyword>
<reference evidence="7 8" key="1">
    <citation type="submission" date="2020-07" db="EMBL/GenBank/DDBJ databases">
        <title>Alkalicella. sp. LB2 genome.</title>
        <authorList>
            <person name="Postec A."/>
            <person name="Quemeneur M."/>
        </authorList>
    </citation>
    <scope>NUCLEOTIDE SEQUENCE [LARGE SCALE GENOMIC DNA]</scope>
    <source>
        <strain evidence="7 8">LB2</strain>
    </source>
</reference>
<accession>A0A7G9WAW0</accession>
<keyword evidence="3" id="KW-0812">Transmembrane</keyword>
<dbReference type="Pfam" id="PF03816">
    <property type="entry name" value="LytR_cpsA_psr"/>
    <property type="match status" value="1"/>
</dbReference>
<dbReference type="Gene3D" id="2.60.40.3630">
    <property type="match status" value="1"/>
</dbReference>
<dbReference type="Proteomes" id="UP000516160">
    <property type="component" value="Chromosome"/>
</dbReference>
<dbReference type="InterPro" id="IPR022038">
    <property type="entry name" value="Ig-like_bact"/>
</dbReference>
<evidence type="ECO:0000313" key="8">
    <source>
        <dbReference type="Proteomes" id="UP000516160"/>
    </source>
</evidence>
<feature type="region of interest" description="Disordered" evidence="2">
    <location>
        <begin position="126"/>
        <end position="161"/>
    </location>
</feature>
<dbReference type="KEGG" id="acae:HYG86_14130"/>
<feature type="domain" description="Cell envelope-related transcriptional attenuator" evidence="5">
    <location>
        <begin position="362"/>
        <end position="501"/>
    </location>
</feature>
<dbReference type="PANTHER" id="PTHR33392">
    <property type="entry name" value="POLYISOPRENYL-TEICHOIC ACID--PEPTIDOGLYCAN TEICHOIC ACID TRANSFERASE TAGU"/>
    <property type="match status" value="1"/>
</dbReference>
<organism evidence="7 8">
    <name type="scientific">Alkalicella caledoniensis</name>
    <dbReference type="NCBI Taxonomy" id="2731377"/>
    <lineage>
        <taxon>Bacteria</taxon>
        <taxon>Bacillati</taxon>
        <taxon>Bacillota</taxon>
        <taxon>Clostridia</taxon>
        <taxon>Eubacteriales</taxon>
        <taxon>Proteinivoracaceae</taxon>
        <taxon>Alkalicella</taxon>
    </lineage>
</organism>
<name>A0A7G9WAW0_ALKCA</name>
<keyword evidence="4" id="KW-0732">Signal</keyword>
<evidence type="ECO:0000259" key="5">
    <source>
        <dbReference type="Pfam" id="PF03816"/>
    </source>
</evidence>
<evidence type="ECO:0000259" key="6">
    <source>
        <dbReference type="Pfam" id="PF07523"/>
    </source>
</evidence>
<evidence type="ECO:0000256" key="4">
    <source>
        <dbReference type="SAM" id="SignalP"/>
    </source>
</evidence>
<evidence type="ECO:0000256" key="1">
    <source>
        <dbReference type="ARBA" id="ARBA00006068"/>
    </source>
</evidence>
<dbReference type="InterPro" id="IPR004474">
    <property type="entry name" value="LytR_CpsA_psr"/>
</dbReference>
<dbReference type="PANTHER" id="PTHR33392:SF6">
    <property type="entry name" value="POLYISOPRENYL-TEICHOIC ACID--PEPTIDOGLYCAN TEICHOIC ACID TRANSFERASE TAGU"/>
    <property type="match status" value="1"/>
</dbReference>
<dbReference type="AlphaFoldDB" id="A0A7G9WAW0"/>
<feature type="region of interest" description="Disordered" evidence="2">
    <location>
        <begin position="28"/>
        <end position="60"/>
    </location>
</feature>
<evidence type="ECO:0000256" key="2">
    <source>
        <dbReference type="SAM" id="MobiDB-lite"/>
    </source>
</evidence>
<protein>
    <submittedName>
        <fullName evidence="7">LCP family protein</fullName>
    </submittedName>
</protein>
<feature type="transmembrane region" description="Helical" evidence="3">
    <location>
        <begin position="296"/>
        <end position="319"/>
    </location>
</feature>
<feature type="transmembrane region" description="Helical" evidence="3">
    <location>
        <begin position="248"/>
        <end position="269"/>
    </location>
</feature>
<feature type="compositionally biased region" description="Acidic residues" evidence="2">
    <location>
        <begin position="34"/>
        <end position="58"/>
    </location>
</feature>
<proteinExistence type="inferred from homology"/>
<keyword evidence="8" id="KW-1185">Reference proteome</keyword>
<comment type="similarity">
    <text evidence="1">Belongs to the LytR/CpsA/Psr (LCP) family.</text>
</comment>